<gene>
    <name evidence="2" type="ORF">F7231_15930</name>
</gene>
<keyword evidence="1" id="KW-0472">Membrane</keyword>
<feature type="transmembrane region" description="Helical" evidence="1">
    <location>
        <begin position="116"/>
        <end position="138"/>
    </location>
</feature>
<evidence type="ECO:0000313" key="2">
    <source>
        <dbReference type="EMBL" id="NID11662.1"/>
    </source>
</evidence>
<comment type="caution">
    <text evidence="2">The sequence shown here is derived from an EMBL/GenBank/DDBJ whole genome shotgun (WGS) entry which is preliminary data.</text>
</comment>
<dbReference type="RefSeq" id="WP_166692609.1">
    <property type="nucleotide sequence ID" value="NZ_WAEL01000005.1"/>
</dbReference>
<sequence>MFGFIGFARSFKDNEEYLFELAEAKDTFRDSIIPGEFFWFYLYASSPIANFQNAVNEAKHIRYNTYNFVGSELIPDFITKRIINPSTDPDKIEGDKYLIASFLTVGSIYYDPFRRMGWIGVVTIFILLTTLMSFIPLLVDINKPYFSTTVAILCTMALFSTFDNMIRFTGLSFQLIYPLLLGYFSRYYLIEKKIRLVLPKVVLKI</sequence>
<organism evidence="2 3">
    <name type="scientific">Fibrivirga algicola</name>
    <dbReference type="NCBI Taxonomy" id="2950420"/>
    <lineage>
        <taxon>Bacteria</taxon>
        <taxon>Pseudomonadati</taxon>
        <taxon>Bacteroidota</taxon>
        <taxon>Cytophagia</taxon>
        <taxon>Cytophagales</taxon>
        <taxon>Spirosomataceae</taxon>
        <taxon>Fibrivirga</taxon>
    </lineage>
</organism>
<reference evidence="3" key="1">
    <citation type="submission" date="2019-09" db="EMBL/GenBank/DDBJ databases">
        <authorList>
            <person name="Jung D.-H."/>
        </authorList>
    </citation>
    <scope>NUCLEOTIDE SEQUENCE [LARGE SCALE GENOMIC DNA]</scope>
    <source>
        <strain evidence="3">JA-25</strain>
    </source>
</reference>
<dbReference type="EMBL" id="WAEL01000005">
    <property type="protein sequence ID" value="NID11662.1"/>
    <property type="molecule type" value="Genomic_DNA"/>
</dbReference>
<dbReference type="Proteomes" id="UP000606008">
    <property type="component" value="Unassembled WGS sequence"/>
</dbReference>
<proteinExistence type="predicted"/>
<keyword evidence="3" id="KW-1185">Reference proteome</keyword>
<keyword evidence="1" id="KW-1133">Transmembrane helix</keyword>
<evidence type="ECO:0000256" key="1">
    <source>
        <dbReference type="SAM" id="Phobius"/>
    </source>
</evidence>
<name>A0ABX0QKV9_9BACT</name>
<evidence type="ECO:0000313" key="3">
    <source>
        <dbReference type="Proteomes" id="UP000606008"/>
    </source>
</evidence>
<keyword evidence="1" id="KW-0812">Transmembrane</keyword>
<reference evidence="3" key="2">
    <citation type="submission" date="2023-07" db="EMBL/GenBank/DDBJ databases">
        <authorList>
            <person name="Jung D.-H."/>
        </authorList>
    </citation>
    <scope>NUCLEOTIDE SEQUENCE [LARGE SCALE GENOMIC DNA]</scope>
    <source>
        <strain evidence="3">JA-25</strain>
    </source>
</reference>
<accession>A0ABX0QKV9</accession>
<feature type="transmembrane region" description="Helical" evidence="1">
    <location>
        <begin position="168"/>
        <end position="189"/>
    </location>
</feature>
<protein>
    <recommendedName>
        <fullName evidence="4">Glycosyltransferase RgtA/B/C/D-like domain-containing protein</fullName>
    </recommendedName>
</protein>
<evidence type="ECO:0008006" key="4">
    <source>
        <dbReference type="Google" id="ProtNLM"/>
    </source>
</evidence>